<evidence type="ECO:0000313" key="3">
    <source>
        <dbReference type="Proteomes" id="UP001596492"/>
    </source>
</evidence>
<feature type="region of interest" description="Disordered" evidence="1">
    <location>
        <begin position="225"/>
        <end position="249"/>
    </location>
</feature>
<keyword evidence="3" id="KW-1185">Reference proteome</keyword>
<evidence type="ECO:0000313" key="2">
    <source>
        <dbReference type="EMBL" id="MFC7290699.1"/>
    </source>
</evidence>
<protein>
    <submittedName>
        <fullName evidence="2">Uncharacterized protein</fullName>
    </submittedName>
</protein>
<sequence length="249" mass="28191">MSYYSQLTSEEKHWLLEHARERYVAGETLDQLVASLPVSKATLYRAQVEQGWRRKDQEALAAGADPLPKPDWLLKYESELVRVPHGMDRAYVNRPDRLSELKEQAEALPESLDITDMAQAAKKAGELAARYQLIGEVKMADAQARLAERFVRLAEGMEGLVEPVQDEAEPVVEGESVESMRQFLFNRLEEVVGVEYMRAFYAEYVLTNEGEDLSDEAIKRVEEAVQGIERKTSDEESEHAPDAYTGAPR</sequence>
<organism evidence="2 3">
    <name type="scientific">Hirschia litorea</name>
    <dbReference type="NCBI Taxonomy" id="1199156"/>
    <lineage>
        <taxon>Bacteria</taxon>
        <taxon>Pseudomonadati</taxon>
        <taxon>Pseudomonadota</taxon>
        <taxon>Alphaproteobacteria</taxon>
        <taxon>Hyphomonadales</taxon>
        <taxon>Hyphomonadaceae</taxon>
        <taxon>Hirschia</taxon>
    </lineage>
</organism>
<dbReference type="Proteomes" id="UP001596492">
    <property type="component" value="Unassembled WGS sequence"/>
</dbReference>
<feature type="compositionally biased region" description="Basic and acidic residues" evidence="1">
    <location>
        <begin position="225"/>
        <end position="241"/>
    </location>
</feature>
<evidence type="ECO:0000256" key="1">
    <source>
        <dbReference type="SAM" id="MobiDB-lite"/>
    </source>
</evidence>
<reference evidence="3" key="1">
    <citation type="journal article" date="2019" name="Int. J. Syst. Evol. Microbiol.">
        <title>The Global Catalogue of Microorganisms (GCM) 10K type strain sequencing project: providing services to taxonomists for standard genome sequencing and annotation.</title>
        <authorList>
            <consortium name="The Broad Institute Genomics Platform"/>
            <consortium name="The Broad Institute Genome Sequencing Center for Infectious Disease"/>
            <person name="Wu L."/>
            <person name="Ma J."/>
        </authorList>
    </citation>
    <scope>NUCLEOTIDE SEQUENCE [LARGE SCALE GENOMIC DNA]</scope>
    <source>
        <strain evidence="3">CCUG 51308</strain>
    </source>
</reference>
<accession>A0ABW2IHW1</accession>
<proteinExistence type="predicted"/>
<dbReference type="RefSeq" id="WP_382165814.1">
    <property type="nucleotide sequence ID" value="NZ_JBHTBR010000002.1"/>
</dbReference>
<name>A0ABW2IHW1_9PROT</name>
<dbReference type="EMBL" id="JBHTBR010000002">
    <property type="protein sequence ID" value="MFC7290699.1"/>
    <property type="molecule type" value="Genomic_DNA"/>
</dbReference>
<comment type="caution">
    <text evidence="2">The sequence shown here is derived from an EMBL/GenBank/DDBJ whole genome shotgun (WGS) entry which is preliminary data.</text>
</comment>
<gene>
    <name evidence="2" type="ORF">ACFQS8_03645</name>
</gene>